<keyword evidence="2" id="KW-1185">Reference proteome</keyword>
<name>A0A4U5N2G2_STECR</name>
<dbReference type="AlphaFoldDB" id="A0A4U5N2G2"/>
<accession>A0A4U5N2G2</accession>
<protein>
    <submittedName>
        <fullName evidence="1">Uncharacterized protein</fullName>
    </submittedName>
</protein>
<comment type="caution">
    <text evidence="1">The sequence shown here is derived from an EMBL/GenBank/DDBJ whole genome shotgun (WGS) entry which is preliminary data.</text>
</comment>
<dbReference type="EMBL" id="AZBU02000005">
    <property type="protein sequence ID" value="TKR76599.1"/>
    <property type="molecule type" value="Genomic_DNA"/>
</dbReference>
<reference evidence="1 2" key="1">
    <citation type="journal article" date="2015" name="Genome Biol.">
        <title>Comparative genomics of Steinernema reveals deeply conserved gene regulatory networks.</title>
        <authorList>
            <person name="Dillman A.R."/>
            <person name="Macchietto M."/>
            <person name="Porter C.F."/>
            <person name="Rogers A."/>
            <person name="Williams B."/>
            <person name="Antoshechkin I."/>
            <person name="Lee M.M."/>
            <person name="Goodwin Z."/>
            <person name="Lu X."/>
            <person name="Lewis E.E."/>
            <person name="Goodrich-Blair H."/>
            <person name="Stock S.P."/>
            <person name="Adams B.J."/>
            <person name="Sternberg P.W."/>
            <person name="Mortazavi A."/>
        </authorList>
    </citation>
    <scope>NUCLEOTIDE SEQUENCE [LARGE SCALE GENOMIC DNA]</scope>
    <source>
        <strain evidence="1 2">ALL</strain>
    </source>
</reference>
<reference evidence="1 2" key="2">
    <citation type="journal article" date="2019" name="G3 (Bethesda)">
        <title>Hybrid Assembly of the Genome of the Entomopathogenic Nematode Steinernema carpocapsae Identifies the X-Chromosome.</title>
        <authorList>
            <person name="Serra L."/>
            <person name="Macchietto M."/>
            <person name="Macias-Munoz A."/>
            <person name="McGill C.J."/>
            <person name="Rodriguez I.M."/>
            <person name="Rodriguez B."/>
            <person name="Murad R."/>
            <person name="Mortazavi A."/>
        </authorList>
    </citation>
    <scope>NUCLEOTIDE SEQUENCE [LARGE SCALE GENOMIC DNA]</scope>
    <source>
        <strain evidence="1 2">ALL</strain>
    </source>
</reference>
<evidence type="ECO:0000313" key="2">
    <source>
        <dbReference type="Proteomes" id="UP000298663"/>
    </source>
</evidence>
<gene>
    <name evidence="1" type="ORF">L596_017715</name>
</gene>
<evidence type="ECO:0000313" key="1">
    <source>
        <dbReference type="EMBL" id="TKR76599.1"/>
    </source>
</evidence>
<dbReference type="Proteomes" id="UP000298663">
    <property type="component" value="Unassembled WGS sequence"/>
</dbReference>
<sequence length="89" mass="9931">MSDCISHGSCNRSSSCKKFGDRQNVRSLSICRAAEFEIFGSRHDAKTKNRGDASGERTYCRKLCLPVSSSTLVDKRNPASSDRQRGYHD</sequence>
<organism evidence="1 2">
    <name type="scientific">Steinernema carpocapsae</name>
    <name type="common">Entomopathogenic nematode</name>
    <dbReference type="NCBI Taxonomy" id="34508"/>
    <lineage>
        <taxon>Eukaryota</taxon>
        <taxon>Metazoa</taxon>
        <taxon>Ecdysozoa</taxon>
        <taxon>Nematoda</taxon>
        <taxon>Chromadorea</taxon>
        <taxon>Rhabditida</taxon>
        <taxon>Tylenchina</taxon>
        <taxon>Panagrolaimomorpha</taxon>
        <taxon>Strongyloidoidea</taxon>
        <taxon>Steinernematidae</taxon>
        <taxon>Steinernema</taxon>
    </lineage>
</organism>
<proteinExistence type="predicted"/>